<evidence type="ECO:0000256" key="11">
    <source>
        <dbReference type="ARBA" id="ARBA00023294"/>
    </source>
</evidence>
<sequence>MPENAATTNLQAFGIENDDPSPSHSTSKYYDDDGRLKRTGTVWTASSHIITAVIGSGVLSLAWAIAQLGWIAGPAAMLIFSSVTFYTSSLLAECYRAGDPNSSKRNYTYMDAVRSILGGANVRFCGIIQYLNMLGIIIGYTIASSVSMILMIIDGFDSVSLNLIDRAIKRSNCFHKSGGKNPCHMSSNKYMIIFGITEIFLSQIPHFDQIWWLSIVAAIMSFTYSTIGLVLGIAKVAETGNFKGSLTGITTGPLSQTQKLWRTSQALGDIAFAYSYSVVLIEIQDTLKSPPSEAKTMKKATLVSIVVTTTFYMLCGSMGYAAFGDAAPGNLLTGFGFYNPYWLVDIANAAIVIHLVGAYQLFAQPIFAFVEKGVTQRWPNIEKEIKIPIPGFPPYRLKVFRLVWRTMFVVLTSVISMLIPFFNDIVGVIGAVAFWPLTVYFPVEMYIAQKKIPKWGNRWISLQIFSMACLIVSFIAAVGSVAGTWVDLKKFKPFHNLVVPALNKIVEQAQPKTADDKQFKMYKMQKLVRRSMYKSQLLVSIHGICI</sequence>
<keyword evidence="9 14" id="KW-1133">Transmembrane helix</keyword>
<evidence type="ECO:0000256" key="6">
    <source>
        <dbReference type="ARBA" id="ARBA00022692"/>
    </source>
</evidence>
<feature type="transmembrane region" description="Helical" evidence="14">
    <location>
        <begin position="341"/>
        <end position="362"/>
    </location>
</feature>
<feature type="transmembrane region" description="Helical" evidence="14">
    <location>
        <begin position="45"/>
        <end position="65"/>
    </location>
</feature>
<evidence type="ECO:0000256" key="5">
    <source>
        <dbReference type="ARBA" id="ARBA00022475"/>
    </source>
</evidence>
<evidence type="ECO:0000256" key="13">
    <source>
        <dbReference type="SAM" id="MobiDB-lite"/>
    </source>
</evidence>
<dbReference type="PANTHER" id="PTHR48017">
    <property type="entry name" value="OS05G0424000 PROTEIN-RELATED"/>
    <property type="match status" value="1"/>
</dbReference>
<comment type="function">
    <text evidence="12">Carrier protein involved in proton-driven auxin influx. Mediates the formation of auxin gradient from developing leaves (site of auxin biosynthesis) to tips by contributing to the loading of auxin in vascular tissues and facilitating acropetal (base to tip) auxin transport within inner tissues of the root apex, and basipetal (tip to base) auxin transport within outer tissues of the root apex. May be involved in lateral roots and nodules formation.</text>
</comment>
<evidence type="ECO:0000313" key="16">
    <source>
        <dbReference type="EMBL" id="RDX74541.1"/>
    </source>
</evidence>
<dbReference type="OrthoDB" id="40134at2759"/>
<feature type="non-terminal residue" evidence="16">
    <location>
        <position position="1"/>
    </location>
</feature>
<dbReference type="AlphaFoldDB" id="A0A371F8B9"/>
<evidence type="ECO:0000256" key="4">
    <source>
        <dbReference type="ARBA" id="ARBA00022448"/>
    </source>
</evidence>
<keyword evidence="17" id="KW-1185">Reference proteome</keyword>
<organism evidence="16 17">
    <name type="scientific">Mucuna pruriens</name>
    <name type="common">Velvet bean</name>
    <name type="synonym">Dolichos pruriens</name>
    <dbReference type="NCBI Taxonomy" id="157652"/>
    <lineage>
        <taxon>Eukaryota</taxon>
        <taxon>Viridiplantae</taxon>
        <taxon>Streptophyta</taxon>
        <taxon>Embryophyta</taxon>
        <taxon>Tracheophyta</taxon>
        <taxon>Spermatophyta</taxon>
        <taxon>Magnoliopsida</taxon>
        <taxon>eudicotyledons</taxon>
        <taxon>Gunneridae</taxon>
        <taxon>Pentapetalae</taxon>
        <taxon>rosids</taxon>
        <taxon>fabids</taxon>
        <taxon>Fabales</taxon>
        <taxon>Fabaceae</taxon>
        <taxon>Papilionoideae</taxon>
        <taxon>50 kb inversion clade</taxon>
        <taxon>NPAAA clade</taxon>
        <taxon>indigoferoid/millettioid clade</taxon>
        <taxon>Phaseoleae</taxon>
        <taxon>Mucuna</taxon>
    </lineage>
</organism>
<gene>
    <name evidence="16" type="primary">AAP2</name>
    <name evidence="16" type="ORF">CR513_45701</name>
</gene>
<evidence type="ECO:0000256" key="9">
    <source>
        <dbReference type="ARBA" id="ARBA00022989"/>
    </source>
</evidence>
<evidence type="ECO:0000256" key="14">
    <source>
        <dbReference type="SAM" id="Phobius"/>
    </source>
</evidence>
<dbReference type="EMBL" id="QJKJ01010144">
    <property type="protein sequence ID" value="RDX74541.1"/>
    <property type="molecule type" value="Genomic_DNA"/>
</dbReference>
<dbReference type="GO" id="GO:0012505">
    <property type="term" value="C:endomembrane system"/>
    <property type="evidence" value="ECO:0007669"/>
    <property type="project" value="UniProtKB-SubCell"/>
</dbReference>
<evidence type="ECO:0000256" key="12">
    <source>
        <dbReference type="ARBA" id="ARBA00045588"/>
    </source>
</evidence>
<feature type="transmembrane region" description="Helical" evidence="14">
    <location>
        <begin position="210"/>
        <end position="234"/>
    </location>
</feature>
<dbReference type="GO" id="GO:0006865">
    <property type="term" value="P:amino acid transport"/>
    <property type="evidence" value="ECO:0007669"/>
    <property type="project" value="UniProtKB-KW"/>
</dbReference>
<comment type="similarity">
    <text evidence="3">Belongs to the amino acid/polyamine transporter 2 family. Amino acid/auxin permease (AAAP) (TC 2.A.18.1) subfamily.</text>
</comment>
<accession>A0A371F8B9</accession>
<keyword evidence="7" id="KW-0769">Symport</keyword>
<evidence type="ECO:0000256" key="2">
    <source>
        <dbReference type="ARBA" id="ARBA00004236"/>
    </source>
</evidence>
<keyword evidence="6 14" id="KW-0812">Transmembrane</keyword>
<dbReference type="Proteomes" id="UP000257109">
    <property type="component" value="Unassembled WGS sequence"/>
</dbReference>
<evidence type="ECO:0000256" key="7">
    <source>
        <dbReference type="ARBA" id="ARBA00022847"/>
    </source>
</evidence>
<feature type="domain" description="Amino acid transporter transmembrane" evidence="15">
    <location>
        <begin position="38"/>
        <end position="484"/>
    </location>
</feature>
<dbReference type="STRING" id="157652.A0A371F8B9"/>
<evidence type="ECO:0000256" key="8">
    <source>
        <dbReference type="ARBA" id="ARBA00022970"/>
    </source>
</evidence>
<feature type="compositionally biased region" description="Polar residues" evidence="13">
    <location>
        <begin position="1"/>
        <end position="11"/>
    </location>
</feature>
<evidence type="ECO:0000313" key="17">
    <source>
        <dbReference type="Proteomes" id="UP000257109"/>
    </source>
</evidence>
<evidence type="ECO:0000256" key="3">
    <source>
        <dbReference type="ARBA" id="ARBA00005590"/>
    </source>
</evidence>
<keyword evidence="8" id="KW-0029">Amino-acid transport</keyword>
<keyword evidence="11" id="KW-0927">Auxin signaling pathway</keyword>
<reference evidence="16" key="1">
    <citation type="submission" date="2018-05" db="EMBL/GenBank/DDBJ databases">
        <title>Draft genome of Mucuna pruriens seed.</title>
        <authorList>
            <person name="Nnadi N.E."/>
            <person name="Vos R."/>
            <person name="Hasami M.H."/>
            <person name="Devisetty U.K."/>
            <person name="Aguiy J.C."/>
        </authorList>
    </citation>
    <scope>NUCLEOTIDE SEQUENCE [LARGE SCALE GENOMIC DNA]</scope>
    <source>
        <strain evidence="16">JCA_2017</strain>
    </source>
</reference>
<dbReference type="InterPro" id="IPR013057">
    <property type="entry name" value="AA_transpt_TM"/>
</dbReference>
<feature type="transmembrane region" description="Helical" evidence="14">
    <location>
        <begin position="71"/>
        <end position="95"/>
    </location>
</feature>
<protein>
    <submittedName>
        <fullName evidence="16">Amino acid permease 2</fullName>
    </submittedName>
</protein>
<dbReference type="GO" id="GO:0015293">
    <property type="term" value="F:symporter activity"/>
    <property type="evidence" value="ECO:0007669"/>
    <property type="project" value="UniProtKB-KW"/>
</dbReference>
<feature type="transmembrane region" description="Helical" evidence="14">
    <location>
        <begin position="464"/>
        <end position="486"/>
    </location>
</feature>
<keyword evidence="4" id="KW-0813">Transport</keyword>
<dbReference type="GO" id="GO:0005886">
    <property type="term" value="C:plasma membrane"/>
    <property type="evidence" value="ECO:0007669"/>
    <property type="project" value="UniProtKB-SubCell"/>
</dbReference>
<dbReference type="Gene3D" id="1.20.1740.10">
    <property type="entry name" value="Amino acid/polyamine transporter I"/>
    <property type="match status" value="1"/>
</dbReference>
<keyword evidence="10 14" id="KW-0472">Membrane</keyword>
<evidence type="ECO:0000256" key="10">
    <source>
        <dbReference type="ARBA" id="ARBA00023136"/>
    </source>
</evidence>
<dbReference type="GO" id="GO:0009734">
    <property type="term" value="P:auxin-activated signaling pathway"/>
    <property type="evidence" value="ECO:0007669"/>
    <property type="project" value="UniProtKB-KW"/>
</dbReference>
<comment type="subcellular location">
    <subcellularLocation>
        <location evidence="2">Cell membrane</location>
    </subcellularLocation>
    <subcellularLocation>
        <location evidence="1">Endomembrane system</location>
        <topology evidence="1">Multi-pass membrane protein</topology>
    </subcellularLocation>
</comment>
<feature type="transmembrane region" description="Helical" evidence="14">
    <location>
        <begin position="300"/>
        <end position="321"/>
    </location>
</feature>
<proteinExistence type="inferred from homology"/>
<feature type="transmembrane region" description="Helical" evidence="14">
    <location>
        <begin position="425"/>
        <end position="443"/>
    </location>
</feature>
<name>A0A371F8B9_MUCPR</name>
<evidence type="ECO:0000259" key="15">
    <source>
        <dbReference type="Pfam" id="PF01490"/>
    </source>
</evidence>
<feature type="transmembrane region" description="Helical" evidence="14">
    <location>
        <begin position="130"/>
        <end position="153"/>
    </location>
</feature>
<evidence type="ECO:0000256" key="1">
    <source>
        <dbReference type="ARBA" id="ARBA00004127"/>
    </source>
</evidence>
<keyword evidence="5" id="KW-1003">Cell membrane</keyword>
<dbReference type="Pfam" id="PF01490">
    <property type="entry name" value="Aa_trans"/>
    <property type="match status" value="1"/>
</dbReference>
<comment type="caution">
    <text evidence="16">The sequence shown here is derived from an EMBL/GenBank/DDBJ whole genome shotgun (WGS) entry which is preliminary data.</text>
</comment>
<feature type="region of interest" description="Disordered" evidence="13">
    <location>
        <begin position="1"/>
        <end position="30"/>
    </location>
</feature>
<feature type="transmembrane region" description="Helical" evidence="14">
    <location>
        <begin position="402"/>
        <end position="419"/>
    </location>
</feature>